<dbReference type="InterPro" id="IPR010071">
    <property type="entry name" value="AA_adenyl_dom"/>
</dbReference>
<feature type="domain" description="Carrier" evidence="4">
    <location>
        <begin position="1849"/>
        <end position="1925"/>
    </location>
</feature>
<dbReference type="InterPro" id="IPR023213">
    <property type="entry name" value="CAT-like_dom_sf"/>
</dbReference>
<dbReference type="CDD" id="cd19542">
    <property type="entry name" value="CT_NRPS-like"/>
    <property type="match status" value="1"/>
</dbReference>
<keyword evidence="1" id="KW-0596">Phosphopantetheine</keyword>
<dbReference type="STRING" id="2656787.A0A370TB00"/>
<dbReference type="SMART" id="SM00823">
    <property type="entry name" value="PKS_PP"/>
    <property type="match status" value="3"/>
</dbReference>
<sequence>MAVFPSTDPSEATASEACPKKCSSEFTSQESQEFSLQMPHSYTLDVLRGVCHVEEQLNFIRCAWLLVGSRYMDTDDAVFAYNDASCGERAVAMSIPIDYTITKSQFLSETGGKIDQEIDIQRREDSNTQVAPRNLLCICREASINQWASESFDLIVDIKLEEVVSVSYTFNEDVFSAVQIRRIHRQLSHTLLQLQVQDDAAQIAHFRILNDDDKLEINSWNQVPPRRQNDSFDAVLRRHVLAQPQALAINGWDGSFTYLELDQLSDKFARYLIQSEVPGDPRKYIAICFEKSAFAVIAMIAIQKAGAAYVVLDPSHPADRLAGIVSLTQATTVISSQKQSKHIGQLVSTVITLDLPFLDQLPQTITTLPLVSPSATAYIQFTSGSTGEPKGVIIEHRSLCSVCGAHAYWKLGPGTRFLQFASYVFAASVVEIFSTLYYGGCICIPLAESQKDRLPQCIQDWDINTALMTPTGASLMHPDKVPGLRTLLLGGEAVTKAISSCWAGKVALFVGYGSSEATFGCTGRQIFEDDKVPQDVGKGINVRYWIADPQDHDQLLPVGCVGELLVEGPGLSAGYLNDPERTAKSFIANPKFLSGDINDSGHPRRLLKTGDLVRYSGAGSIIYIGRKDTQAKWNGIRIDLSEVAHCFKLSLKGSRAVVAEMISPEQLQGRTFLTAFVSLEETAIGAQTAFPVEKLLLPTTSEFQAEMVDAKIQLQKKVPHYMVPQLYVQVGTMPTNISGKTDRKSLRSLGSTFSPALIAKYGLSVAKESGPLLVTEQLLQDAWAEVLKIPANIIGNGNFFQLGGDSVTAMHLVARMQRVGFSLTVAGCFRYPQLSSMASIMEQQQIIGSQAPEDPEPFTLLPQSATSDFSGIKAHFSRLYSIDEKQIDDLYPCTPMQESLMALTMQNPHTYVCQNVISLPAEIDAQRFQKAWELIYQETPILRAILVDNEHGTLVMILARELVWNTSSDLHGYLIADKNAYMLYGDNLSRFAFIESNNGEHYLVWTWHHAILDGWALYQVLSRVMDAYNGNPLRQSPSFTRFSRYLLQCDKDIARNFWHSELAEARFNQFPQPLQSSERSQARTDSIIEHLSRNDFQAQGDFTMSTVLQAAWAMVVSAYSGTNDVIFGAVSAGRHAPILGILDIIGPTIATIPLHVRLENNLTVSMFLSQLQIQHASLMAQEHFGLQNIAKLGENYAQLCQFQNLLVIQPTATDVATLQGITLLPDLQHMSYNYPLIMECQLRAGSVKFRAQFDSSALSNDYIQGMVHHMSYITQQLVSDQSRRVKDIEMFSPRDETQISTWMQTEPVPQQVNECVHAVIGERSLESPDSEAICAWDGTFTYSEVEKWSDLFAKRLLALGLKSGTYVPICFEKSRWAVVAMLALIKCGAAYVVLDPSYPILRLQSIVKDVEATIIITSGQHRSHVEDLAATVITFENDELPQNRISDEISFPEVSPSSPVLIQFTSGSTGIPKGIVIQHAALCSSSSAHASFYGVGRNTRMFNFAAFAFDVSVADIWTTLMHGGCVCIPRDEDRYNNASKAIRELDANMSFLTPSVATLLDPKETPLKKLILGGERVTYGLVEKWADSVDLIACYGPAETCIYSSATLPLSKESNPASIGKPFGCRYWIVDVIDIDRLAPVGCVGELCIEGPILAKEYLNDPIKTVASFIKNPPWAKGGTESSPRRFYRTGDLVRYDSDGSVIFVARKDTQVKVSGQRVELAEVEHSLFTFKDVKSAAVLLPETGLFKSKLIAMAVLNGPTPEEITTSLQLSSILHNNELPNTISRLRKHLSSTLTPYMVPSFFVVVKAMPHNSSGKIDKNKLRIWLENADDETRQIIISQAATKTTNTPLTVTERKLQQLCAEVLRMGVEQISMNQDFISIGGDSISAIRLVMLARTAGIELKVKDIITSPSILDLCAYATNVDVAQEENIVQDGASHGGNAFVTSIGQELLHGSCRNSSDLANSGSSSQSLLVHLSQEESTTDLRTGLDKLVKRHPVLRSRFEIGRDGQLLQTIDKSHQNAYRFSEQHLEDRLAVEHWLQEYTAKLDIIKGPVFIVNVLRTNSGDKYLHFTAHDLVVDQGSWDILVDDLGVFLRERKMEKHLIPQYQSWAEFTARLGPRVLSTAYSNYKRYLFNYWEVPELYSSVSEWSMHSFILDPQVSAALAGDCNRLFSTEPDDLLIGGLLHSFASRRGSSNSPALLSGFDGRRISALGLDMSKTIGRFTIPMVFSPTIESGSSYLETVRRIKDTRCQCLQLSRRSTIFSATSSGKCDLSFHSEILSRTRAHPGRQHRNSQWESSYTPFNASVSWKDQNLEFNFKIDSGMDGFENVSECVTKYKELLTSMSLEMPNLSPRPTLVSYPLLALTYTYNDLEKLYSDTLPHFGVRSVEDVEDIFPCSPVQEGMLITRSMSSSRFYEAASILEVRKTSKTGIVDLDLLQSAWRRVMQHHPVLRTVFFESLSNTHFFDQAVLKSAGDNTTRIACSDDEVLAVLQKPGVYHENNTQSNHKMTICQTPSGRTFIKLELLHTCYDGHSTQIILRDLSAAYGNTLTATSEFPYSRYVSHLQNVSTTEDLEFWAGYLNGVRPCHLKLTKECNKPYNTLSTIPVILPDVKHLLNRARKQGLTVASLIKTAWSLVLRRYTHSDDVCFGFVASGRDTPIDGIGEGVGPYIKQLICRSKFDGSAKMSHIMSTMQSESFDCMAHQNAPLLEIQHTLGLSGVALFNTNMSLVHVSRDALRYESFTYDYISLADPAEYDITVRIEVYEDDLDVLLSYWNGAMTEQMASEVSHSFGETLSYLVDSATSTVQDVSQYLDAKCNRVFLSSTVVLDEFNDIQAINPKPLSMDTNSTMSALPTLRSLVASVLRLEESSLNNDINFFTLGGDSLTAMHLIIKAREQSIHITMADILHASSLKELLGFTNNRLDQRRLNPWWHRKP</sequence>
<dbReference type="GO" id="GO:0005737">
    <property type="term" value="C:cytoplasm"/>
    <property type="evidence" value="ECO:0007669"/>
    <property type="project" value="TreeGrafter"/>
</dbReference>
<feature type="domain" description="Carrier" evidence="4">
    <location>
        <begin position="2851"/>
        <end position="2924"/>
    </location>
</feature>
<dbReference type="SUPFAM" id="SSF47336">
    <property type="entry name" value="ACP-like"/>
    <property type="match status" value="3"/>
</dbReference>
<dbReference type="Gene3D" id="3.30.300.30">
    <property type="match status" value="2"/>
</dbReference>
<evidence type="ECO:0000256" key="2">
    <source>
        <dbReference type="ARBA" id="ARBA00022553"/>
    </source>
</evidence>
<dbReference type="InterPro" id="IPR020845">
    <property type="entry name" value="AMP-binding_CS"/>
</dbReference>
<dbReference type="PANTHER" id="PTHR45527:SF1">
    <property type="entry name" value="FATTY ACID SYNTHASE"/>
    <property type="match status" value="1"/>
</dbReference>
<keyword evidence="6" id="KW-1185">Reference proteome</keyword>
<dbReference type="InterPro" id="IPR001242">
    <property type="entry name" value="Condensation_dom"/>
</dbReference>
<dbReference type="Gene3D" id="3.30.559.30">
    <property type="entry name" value="Nonribosomal peptide synthetase, condensation domain"/>
    <property type="match status" value="3"/>
</dbReference>
<dbReference type="Gene3D" id="1.10.1200.10">
    <property type="entry name" value="ACP-like"/>
    <property type="match status" value="3"/>
</dbReference>
<dbReference type="InterPro" id="IPR020806">
    <property type="entry name" value="PKS_PP-bd"/>
</dbReference>
<dbReference type="FunFam" id="3.30.559.30:FF:000003">
    <property type="entry name" value="Nonribosomal peptide synthase SidD"/>
    <property type="match status" value="1"/>
</dbReference>
<evidence type="ECO:0000259" key="4">
    <source>
        <dbReference type="PROSITE" id="PS50075"/>
    </source>
</evidence>
<dbReference type="InterPro" id="IPR036736">
    <property type="entry name" value="ACP-like_sf"/>
</dbReference>
<dbReference type="Gene3D" id="3.30.559.10">
    <property type="entry name" value="Chloramphenicol acetyltransferase-like domain"/>
    <property type="match status" value="3"/>
</dbReference>
<dbReference type="FunFam" id="3.30.300.30:FF:000015">
    <property type="entry name" value="Nonribosomal peptide synthase SidD"/>
    <property type="match status" value="2"/>
</dbReference>
<dbReference type="InterPro" id="IPR045851">
    <property type="entry name" value="AMP-bd_C_sf"/>
</dbReference>
<dbReference type="InterPro" id="IPR009081">
    <property type="entry name" value="PP-bd_ACP"/>
</dbReference>
<evidence type="ECO:0000313" key="6">
    <source>
        <dbReference type="Proteomes" id="UP000254866"/>
    </source>
</evidence>
<evidence type="ECO:0000256" key="3">
    <source>
        <dbReference type="ARBA" id="ARBA00022598"/>
    </source>
</evidence>
<organism evidence="5 6">
    <name type="scientific">Venustampulla echinocandica</name>
    <dbReference type="NCBI Taxonomy" id="2656787"/>
    <lineage>
        <taxon>Eukaryota</taxon>
        <taxon>Fungi</taxon>
        <taxon>Dikarya</taxon>
        <taxon>Ascomycota</taxon>
        <taxon>Pezizomycotina</taxon>
        <taxon>Leotiomycetes</taxon>
        <taxon>Helotiales</taxon>
        <taxon>Pleuroascaceae</taxon>
        <taxon>Venustampulla</taxon>
    </lineage>
</organism>
<keyword evidence="3" id="KW-0436">Ligase</keyword>
<dbReference type="GO" id="GO:0043041">
    <property type="term" value="P:amino acid activation for nonribosomal peptide biosynthetic process"/>
    <property type="evidence" value="ECO:0007669"/>
    <property type="project" value="TreeGrafter"/>
</dbReference>
<dbReference type="PROSITE" id="PS00455">
    <property type="entry name" value="AMP_BINDING"/>
    <property type="match status" value="2"/>
</dbReference>
<dbReference type="OrthoDB" id="416786at2759"/>
<dbReference type="Pfam" id="PF00501">
    <property type="entry name" value="AMP-binding"/>
    <property type="match status" value="2"/>
</dbReference>
<dbReference type="GO" id="GO:0031177">
    <property type="term" value="F:phosphopantetheine binding"/>
    <property type="evidence" value="ECO:0007669"/>
    <property type="project" value="InterPro"/>
</dbReference>
<dbReference type="CDD" id="cd19545">
    <property type="entry name" value="FUM14_C_NRPS-like"/>
    <property type="match status" value="1"/>
</dbReference>
<gene>
    <name evidence="5" type="ORF">BP5553_09896</name>
</gene>
<dbReference type="EMBL" id="NPIC01000013">
    <property type="protein sequence ID" value="RDL31107.1"/>
    <property type="molecule type" value="Genomic_DNA"/>
</dbReference>
<dbReference type="InterPro" id="IPR006162">
    <property type="entry name" value="Ppantetheine_attach_site"/>
</dbReference>
<comment type="caution">
    <text evidence="5">The sequence shown here is derived from an EMBL/GenBank/DDBJ whole genome shotgun (WGS) entry which is preliminary data.</text>
</comment>
<protein>
    <recommendedName>
        <fullName evidence="4">Carrier domain-containing protein</fullName>
    </recommendedName>
</protein>
<reference evidence="5 6" key="1">
    <citation type="journal article" date="2018" name="IMA Fungus">
        <title>IMA Genome-F 9: Draft genome sequence of Annulohypoxylon stygium, Aspergillus mulundensis, Berkeleyomyces basicola (syn. Thielaviopsis basicola), Ceratocystis smalleyi, two Cercospora beticola strains, Coleophoma cylindrospora, Fusarium fracticaudum, Phialophora cf. hyalina, and Morchella septimelata.</title>
        <authorList>
            <person name="Wingfield B.D."/>
            <person name="Bills G.F."/>
            <person name="Dong Y."/>
            <person name="Huang W."/>
            <person name="Nel W.J."/>
            <person name="Swalarsk-Parry B.S."/>
            <person name="Vaghefi N."/>
            <person name="Wilken P.M."/>
            <person name="An Z."/>
            <person name="de Beer Z.W."/>
            <person name="De Vos L."/>
            <person name="Chen L."/>
            <person name="Duong T.A."/>
            <person name="Gao Y."/>
            <person name="Hammerbacher A."/>
            <person name="Kikkert J.R."/>
            <person name="Li Y."/>
            <person name="Li H."/>
            <person name="Li K."/>
            <person name="Li Q."/>
            <person name="Liu X."/>
            <person name="Ma X."/>
            <person name="Naidoo K."/>
            <person name="Pethybridge S.J."/>
            <person name="Sun J."/>
            <person name="Steenkamp E.T."/>
            <person name="van der Nest M.A."/>
            <person name="van Wyk S."/>
            <person name="Wingfield M.J."/>
            <person name="Xiong C."/>
            <person name="Yue Q."/>
            <person name="Zhang X."/>
        </authorList>
    </citation>
    <scope>NUCLEOTIDE SEQUENCE [LARGE SCALE GENOMIC DNA]</scope>
    <source>
        <strain evidence="5 6">BP 5553</strain>
    </source>
</reference>
<name>A0A370TB00_9HELO</name>
<dbReference type="Pfam" id="PF00550">
    <property type="entry name" value="PP-binding"/>
    <property type="match status" value="3"/>
</dbReference>
<evidence type="ECO:0000256" key="1">
    <source>
        <dbReference type="ARBA" id="ARBA00022450"/>
    </source>
</evidence>
<dbReference type="GeneID" id="43602745"/>
<dbReference type="FunFam" id="3.40.50.12780:FF:000014">
    <property type="entry name" value="Nonribosomal peptide synthetase 1"/>
    <property type="match status" value="1"/>
</dbReference>
<dbReference type="InterPro" id="IPR042099">
    <property type="entry name" value="ANL_N_sf"/>
</dbReference>
<dbReference type="InterPro" id="IPR000873">
    <property type="entry name" value="AMP-dep_synth/lig_dom"/>
</dbReference>
<feature type="domain" description="Carrier" evidence="4">
    <location>
        <begin position="770"/>
        <end position="845"/>
    </location>
</feature>
<evidence type="ECO:0000313" key="5">
    <source>
        <dbReference type="EMBL" id="RDL31107.1"/>
    </source>
</evidence>
<dbReference type="SUPFAM" id="SSF52777">
    <property type="entry name" value="CoA-dependent acyltransferases"/>
    <property type="match status" value="6"/>
</dbReference>
<dbReference type="RefSeq" id="XP_031865356.1">
    <property type="nucleotide sequence ID" value="XM_032018519.1"/>
</dbReference>
<dbReference type="GO" id="GO:0016874">
    <property type="term" value="F:ligase activity"/>
    <property type="evidence" value="ECO:0007669"/>
    <property type="project" value="UniProtKB-KW"/>
</dbReference>
<dbReference type="NCBIfam" id="TIGR01733">
    <property type="entry name" value="AA-adenyl-dom"/>
    <property type="match status" value="2"/>
</dbReference>
<dbReference type="Pfam" id="PF00668">
    <property type="entry name" value="Condensation"/>
    <property type="match status" value="3"/>
</dbReference>
<dbReference type="Proteomes" id="UP000254866">
    <property type="component" value="Unassembled WGS sequence"/>
</dbReference>
<proteinExistence type="predicted"/>
<dbReference type="SUPFAM" id="SSF56801">
    <property type="entry name" value="Acetyl-CoA synthetase-like"/>
    <property type="match status" value="2"/>
</dbReference>
<dbReference type="PANTHER" id="PTHR45527">
    <property type="entry name" value="NONRIBOSOMAL PEPTIDE SYNTHETASE"/>
    <property type="match status" value="1"/>
</dbReference>
<accession>A0A370TB00</accession>
<dbReference type="PROSITE" id="PS50075">
    <property type="entry name" value="CARRIER"/>
    <property type="match status" value="3"/>
</dbReference>
<dbReference type="PROSITE" id="PS00012">
    <property type="entry name" value="PHOSPHOPANTETHEINE"/>
    <property type="match status" value="2"/>
</dbReference>
<dbReference type="GO" id="GO:0044550">
    <property type="term" value="P:secondary metabolite biosynthetic process"/>
    <property type="evidence" value="ECO:0007669"/>
    <property type="project" value="TreeGrafter"/>
</dbReference>
<dbReference type="CDD" id="cd05918">
    <property type="entry name" value="A_NRPS_SidN3_like"/>
    <property type="match status" value="2"/>
</dbReference>
<dbReference type="Gene3D" id="3.40.50.12780">
    <property type="entry name" value="N-terminal domain of ligase-like"/>
    <property type="match status" value="2"/>
</dbReference>
<keyword evidence="2" id="KW-0597">Phosphoprotein</keyword>